<dbReference type="SUPFAM" id="SSF47175">
    <property type="entry name" value="Cytochromes"/>
    <property type="match status" value="1"/>
</dbReference>
<dbReference type="RefSeq" id="WP_319963260.1">
    <property type="nucleotide sequence ID" value="NZ_JAXARY010000047.1"/>
</dbReference>
<dbReference type="EMBL" id="JAXARY010000047">
    <property type="protein sequence ID" value="MDX8130436.1"/>
    <property type="molecule type" value="Genomic_DNA"/>
</dbReference>
<evidence type="ECO:0000313" key="3">
    <source>
        <dbReference type="Proteomes" id="UP001284537"/>
    </source>
</evidence>
<protein>
    <submittedName>
        <fullName evidence="2">Cytochrome c</fullName>
    </submittedName>
</protein>
<dbReference type="Proteomes" id="UP001284537">
    <property type="component" value="Unassembled WGS sequence"/>
</dbReference>
<feature type="chain" id="PRO_5045175506" evidence="1">
    <location>
        <begin position="25"/>
        <end position="191"/>
    </location>
</feature>
<sequence>MFKPSNLRLKVLACSVASASLLMACETSTTEQAAPPIPFKPVATLQEIMTSIIDPNIDFIWNSVSSVSTASGTEERQPQTDEDWQLLRQHALAVTEAANLLLIEDRPIAATNAITSSGGAELTPAAIKTLIIEHRQEYVQRVQNLQNAAQSLLVAIDAKNVEELEKAGGEVEQACEQCHSQFWYPGDARPK</sequence>
<dbReference type="Pfam" id="PF01322">
    <property type="entry name" value="Cytochrom_C_2"/>
    <property type="match status" value="1"/>
</dbReference>
<dbReference type="Gene3D" id="1.20.120.10">
    <property type="entry name" value="Cytochrome c/b562"/>
    <property type="match status" value="1"/>
</dbReference>
<name>A0ABU4UMQ5_9GAMM</name>
<comment type="caution">
    <text evidence="2">The sequence shown here is derived from an EMBL/GenBank/DDBJ whole genome shotgun (WGS) entry which is preliminary data.</text>
</comment>
<organism evidence="2 3">
    <name type="scientific">Methylomonas defluvii</name>
    <dbReference type="NCBI Taxonomy" id="3045149"/>
    <lineage>
        <taxon>Bacteria</taxon>
        <taxon>Pseudomonadati</taxon>
        <taxon>Pseudomonadota</taxon>
        <taxon>Gammaproteobacteria</taxon>
        <taxon>Methylococcales</taxon>
        <taxon>Methylococcaceae</taxon>
        <taxon>Methylomonas</taxon>
    </lineage>
</organism>
<dbReference type="InterPro" id="IPR010980">
    <property type="entry name" value="Cyt_c/b562"/>
</dbReference>
<reference evidence="2 3" key="1">
    <citation type="submission" date="2023-11" db="EMBL/GenBank/DDBJ databases">
        <authorList>
            <person name="Ouyang M.-Y."/>
        </authorList>
    </citation>
    <scope>NUCLEOTIDE SEQUENCE [LARGE SCALE GENOMIC DNA]</scope>
    <source>
        <strain evidence="2 3">OY6</strain>
    </source>
</reference>
<dbReference type="InterPro" id="IPR002321">
    <property type="entry name" value="Cyt_c_II"/>
</dbReference>
<proteinExistence type="predicted"/>
<keyword evidence="1" id="KW-0732">Signal</keyword>
<evidence type="ECO:0000313" key="2">
    <source>
        <dbReference type="EMBL" id="MDX8130436.1"/>
    </source>
</evidence>
<accession>A0ABU4UMQ5</accession>
<gene>
    <name evidence="2" type="ORF">QLH52_24305</name>
</gene>
<keyword evidence="3" id="KW-1185">Reference proteome</keyword>
<dbReference type="PROSITE" id="PS51257">
    <property type="entry name" value="PROKAR_LIPOPROTEIN"/>
    <property type="match status" value="1"/>
</dbReference>
<evidence type="ECO:0000256" key="1">
    <source>
        <dbReference type="SAM" id="SignalP"/>
    </source>
</evidence>
<feature type="signal peptide" evidence="1">
    <location>
        <begin position="1"/>
        <end position="24"/>
    </location>
</feature>